<comment type="similarity">
    <text evidence="1 9 10">Belongs to the acetokinase family.</text>
</comment>
<keyword evidence="2 9" id="KW-0963">Cytoplasm</keyword>
<keyword evidence="3 9" id="KW-0808">Transferase</keyword>
<comment type="catalytic activity">
    <reaction evidence="9">
        <text>acetate + ATP = acetyl phosphate + ADP</text>
        <dbReference type="Rhea" id="RHEA:11352"/>
        <dbReference type="ChEBI" id="CHEBI:22191"/>
        <dbReference type="ChEBI" id="CHEBI:30089"/>
        <dbReference type="ChEBI" id="CHEBI:30616"/>
        <dbReference type="ChEBI" id="CHEBI:456216"/>
        <dbReference type="EC" id="2.7.2.1"/>
    </reaction>
</comment>
<dbReference type="PROSITE" id="PS01075">
    <property type="entry name" value="ACETATE_KINASE_1"/>
    <property type="match status" value="1"/>
</dbReference>
<reference evidence="11 12" key="1">
    <citation type="submission" date="2020-04" db="EMBL/GenBank/DDBJ databases">
        <title>Usitatibacter rugosus gen. nov., sp. nov. and Usitatibacter palustris sp. nov., novel members of Usitatibacteraceae fam. nov. within the order Nitrosomonadales isolated from soil.</title>
        <authorList>
            <person name="Huber K.J."/>
            <person name="Neumann-Schaal M."/>
            <person name="Geppert A."/>
            <person name="Luckner M."/>
            <person name="Wanner G."/>
            <person name="Overmann J."/>
        </authorList>
    </citation>
    <scope>NUCLEOTIDE SEQUENCE [LARGE SCALE GENOMIC DNA]</scope>
    <source>
        <strain evidence="11 12">0125_3</strain>
    </source>
</reference>
<evidence type="ECO:0000256" key="6">
    <source>
        <dbReference type="ARBA" id="ARBA00022777"/>
    </source>
</evidence>
<dbReference type="InterPro" id="IPR000890">
    <property type="entry name" value="Aliphatic_acid_kin_short-chain"/>
</dbReference>
<dbReference type="Gene3D" id="3.30.420.40">
    <property type="match status" value="2"/>
</dbReference>
<keyword evidence="7 9" id="KW-0067">ATP-binding</keyword>
<dbReference type="AlphaFoldDB" id="A0A6M4GX93"/>
<comment type="cofactor">
    <cofactor evidence="9">
        <name>Mg(2+)</name>
        <dbReference type="ChEBI" id="CHEBI:18420"/>
    </cofactor>
    <cofactor evidence="9">
        <name>Mn(2+)</name>
        <dbReference type="ChEBI" id="CHEBI:29035"/>
    </cofactor>
    <text evidence="9">Mg(2+). Can also accept Mn(2+).</text>
</comment>
<dbReference type="PANTHER" id="PTHR21060">
    <property type="entry name" value="ACETATE KINASE"/>
    <property type="match status" value="1"/>
</dbReference>
<proteinExistence type="inferred from homology"/>
<dbReference type="GO" id="GO:0008776">
    <property type="term" value="F:acetate kinase activity"/>
    <property type="evidence" value="ECO:0007669"/>
    <property type="project" value="UniProtKB-UniRule"/>
</dbReference>
<sequence length="349" mass="36327">MIVLALNAGSSSLKFGLYRASAAEAACLLSGQSDSLEAIVRSLDSGGLPAVDAVGHRIVHGGPRLRRPCVADDAALRELDAAAAFAPLHAPAARALVAEALARFPHRPQVLCFDTGFHEGLPDAARVLPVSRELREEGVQRYGFHGLSCESIVRRLGAALPARLVIAHLGSGASVTAVHEGRSVDTSMGLTPAGGLIMGTRTGDVDPGLLVHLMRTRSLDAAAIERLVNHEGGLLAVSGVSGDMRRLREAAPASPGARLAIAMFCRAACKQVAAMITVLGGLDLLVFTGGIGENDAATRSAICEGLAWFGISQDPVLSRCDVRVMPSLEEEQIARHAWSLLSEGALPPG</sequence>
<dbReference type="GO" id="GO:0000287">
    <property type="term" value="F:magnesium ion binding"/>
    <property type="evidence" value="ECO:0007669"/>
    <property type="project" value="UniProtKB-UniRule"/>
</dbReference>
<evidence type="ECO:0000256" key="7">
    <source>
        <dbReference type="ARBA" id="ARBA00022840"/>
    </source>
</evidence>
<keyword evidence="4 9" id="KW-0479">Metal-binding</keyword>
<dbReference type="KEGG" id="uru:DSM104443_02992"/>
<feature type="active site" description="Proton donor/acceptor" evidence="9">
    <location>
        <position position="114"/>
    </location>
</feature>
<keyword evidence="12" id="KW-1185">Reference proteome</keyword>
<evidence type="ECO:0000256" key="2">
    <source>
        <dbReference type="ARBA" id="ARBA00022490"/>
    </source>
</evidence>
<feature type="binding site" evidence="9">
    <location>
        <position position="7"/>
    </location>
    <ligand>
        <name>Mg(2+)</name>
        <dbReference type="ChEBI" id="CHEBI:18420"/>
    </ligand>
</feature>
<evidence type="ECO:0000313" key="12">
    <source>
        <dbReference type="Proteomes" id="UP000501534"/>
    </source>
</evidence>
<dbReference type="SUPFAM" id="SSF53067">
    <property type="entry name" value="Actin-like ATPase domain"/>
    <property type="match status" value="2"/>
</dbReference>
<feature type="site" description="Transition state stabilizer" evidence="9">
    <location>
        <position position="145"/>
    </location>
</feature>
<evidence type="ECO:0000256" key="1">
    <source>
        <dbReference type="ARBA" id="ARBA00008748"/>
    </source>
</evidence>
<comment type="subunit">
    <text evidence="9">Homodimer.</text>
</comment>
<keyword evidence="8 9" id="KW-0460">Magnesium</keyword>
<keyword evidence="6 9" id="KW-0418">Kinase</keyword>
<dbReference type="GO" id="GO:0006085">
    <property type="term" value="P:acetyl-CoA biosynthetic process"/>
    <property type="evidence" value="ECO:0007669"/>
    <property type="project" value="UniProtKB-UniRule"/>
</dbReference>
<dbReference type="EC" id="2.7.2.1" evidence="9"/>
<name>A0A6M4GX93_9PROT</name>
<dbReference type="Pfam" id="PF00871">
    <property type="entry name" value="Acetate_kinase"/>
    <property type="match status" value="1"/>
</dbReference>
<dbReference type="InterPro" id="IPR043129">
    <property type="entry name" value="ATPase_NBD"/>
</dbReference>
<keyword evidence="5 9" id="KW-0547">Nucleotide-binding</keyword>
<evidence type="ECO:0000256" key="4">
    <source>
        <dbReference type="ARBA" id="ARBA00022723"/>
    </source>
</evidence>
<evidence type="ECO:0000256" key="5">
    <source>
        <dbReference type="ARBA" id="ARBA00022741"/>
    </source>
</evidence>
<feature type="binding site" evidence="9">
    <location>
        <begin position="168"/>
        <end position="172"/>
    </location>
    <ligand>
        <name>ATP</name>
        <dbReference type="ChEBI" id="CHEBI:30616"/>
    </ligand>
</feature>
<feature type="binding site" evidence="9">
    <location>
        <begin position="243"/>
        <end position="245"/>
    </location>
    <ligand>
        <name>ATP</name>
        <dbReference type="ChEBI" id="CHEBI:30616"/>
    </ligand>
</feature>
<comment type="function">
    <text evidence="9">Catalyzes the formation of acetyl phosphate from acetate and ATP. Can also catalyze the reverse reaction.</text>
</comment>
<dbReference type="EMBL" id="CP053069">
    <property type="protein sequence ID" value="QJR11909.1"/>
    <property type="molecule type" value="Genomic_DNA"/>
</dbReference>
<feature type="site" description="Transition state stabilizer" evidence="9">
    <location>
        <position position="201"/>
    </location>
</feature>
<feature type="binding site" evidence="9">
    <location>
        <position position="57"/>
    </location>
    <ligand>
        <name>substrate</name>
    </ligand>
</feature>
<dbReference type="Proteomes" id="UP000501534">
    <property type="component" value="Chromosome"/>
</dbReference>
<organism evidence="11 12">
    <name type="scientific">Usitatibacter rugosus</name>
    <dbReference type="NCBI Taxonomy" id="2732067"/>
    <lineage>
        <taxon>Bacteria</taxon>
        <taxon>Pseudomonadati</taxon>
        <taxon>Pseudomonadota</taxon>
        <taxon>Betaproteobacteria</taxon>
        <taxon>Nitrosomonadales</taxon>
        <taxon>Usitatibacteraceae</taxon>
        <taxon>Usitatibacter</taxon>
    </lineage>
</organism>
<evidence type="ECO:0000313" key="11">
    <source>
        <dbReference type="EMBL" id="QJR11909.1"/>
    </source>
</evidence>
<protein>
    <recommendedName>
        <fullName evidence="9">Acetate kinase</fullName>
        <ecNumber evidence="9">2.7.2.1</ecNumber>
    </recommendedName>
    <alternativeName>
        <fullName evidence="9">Acetokinase</fullName>
    </alternativeName>
</protein>
<evidence type="ECO:0000256" key="8">
    <source>
        <dbReference type="ARBA" id="ARBA00022842"/>
    </source>
</evidence>
<evidence type="ECO:0000256" key="9">
    <source>
        <dbReference type="HAMAP-Rule" id="MF_00020"/>
    </source>
</evidence>
<dbReference type="GO" id="GO:0005829">
    <property type="term" value="C:cytosol"/>
    <property type="evidence" value="ECO:0007669"/>
    <property type="project" value="TreeGrafter"/>
</dbReference>
<dbReference type="GO" id="GO:0006083">
    <property type="term" value="P:acetate metabolic process"/>
    <property type="evidence" value="ECO:0007669"/>
    <property type="project" value="TreeGrafter"/>
</dbReference>
<dbReference type="InterPro" id="IPR004372">
    <property type="entry name" value="Ac/propionate_kinase"/>
</dbReference>
<gene>
    <name evidence="11" type="primary">pduW</name>
    <name evidence="9" type="synonym">ackA</name>
    <name evidence="11" type="ORF">DSM104443_02992</name>
</gene>
<evidence type="ECO:0000256" key="3">
    <source>
        <dbReference type="ARBA" id="ARBA00022679"/>
    </source>
</evidence>
<feature type="binding site" evidence="9">
    <location>
        <begin position="290"/>
        <end position="294"/>
    </location>
    <ligand>
        <name>ATP</name>
        <dbReference type="ChEBI" id="CHEBI:30616"/>
    </ligand>
</feature>
<comment type="subcellular location">
    <subcellularLocation>
        <location evidence="9">Cytoplasm</location>
    </subcellularLocation>
</comment>
<dbReference type="PANTHER" id="PTHR21060:SF21">
    <property type="entry name" value="ACETATE KINASE"/>
    <property type="match status" value="1"/>
</dbReference>
<dbReference type="RefSeq" id="WP_171093645.1">
    <property type="nucleotide sequence ID" value="NZ_CP053069.1"/>
</dbReference>
<dbReference type="GO" id="GO:0005524">
    <property type="term" value="F:ATP binding"/>
    <property type="evidence" value="ECO:0007669"/>
    <property type="project" value="UniProtKB-KW"/>
</dbReference>
<accession>A0A6M4GX93</accession>
<feature type="binding site" evidence="9">
    <location>
        <position position="329"/>
    </location>
    <ligand>
        <name>Mg(2+)</name>
        <dbReference type="ChEBI" id="CHEBI:18420"/>
    </ligand>
</feature>
<dbReference type="HAMAP" id="MF_00020">
    <property type="entry name" value="Acetate_kinase"/>
    <property type="match status" value="1"/>
</dbReference>
<feature type="binding site" evidence="9">
    <location>
        <position position="14"/>
    </location>
    <ligand>
        <name>ATP</name>
        <dbReference type="ChEBI" id="CHEBI:30616"/>
    </ligand>
</feature>
<dbReference type="UniPathway" id="UPA00340">
    <property type="reaction ID" value="UER00458"/>
</dbReference>
<dbReference type="InterPro" id="IPR023865">
    <property type="entry name" value="Aliphatic_acid_kinase_CS"/>
</dbReference>
<evidence type="ECO:0000256" key="10">
    <source>
        <dbReference type="RuleBase" id="RU003835"/>
    </source>
</evidence>
<comment type="pathway">
    <text evidence="9">Metabolic intermediate biosynthesis; acetyl-CoA biosynthesis; acetyl-CoA from acetate: step 1/2.</text>
</comment>
<dbReference type="PRINTS" id="PR00471">
    <property type="entry name" value="ACETATEKNASE"/>
</dbReference>
<dbReference type="PROSITE" id="PS01076">
    <property type="entry name" value="ACETATE_KINASE_2"/>
    <property type="match status" value="1"/>
</dbReference>
<dbReference type="PIRSF" id="PIRSF000722">
    <property type="entry name" value="Acetate_prop_kin"/>
    <property type="match status" value="1"/>
</dbReference>